<evidence type="ECO:0000256" key="11">
    <source>
        <dbReference type="ARBA" id="ARBA00023277"/>
    </source>
</evidence>
<dbReference type="Gene3D" id="3.40.1190.20">
    <property type="match status" value="1"/>
</dbReference>
<dbReference type="UniPathway" id="UPA00916">
    <property type="reaction ID" value="UER00889"/>
</dbReference>
<feature type="binding site" evidence="12">
    <location>
        <position position="249"/>
    </location>
    <ligand>
        <name>K(+)</name>
        <dbReference type="ChEBI" id="CHEBI:29103"/>
    </ligand>
</feature>
<accession>E8RUS6</accession>
<feature type="binding site" evidence="12">
    <location>
        <position position="187"/>
    </location>
    <ligand>
        <name>ATP</name>
        <dbReference type="ChEBI" id="CHEBI:30616"/>
    </ligand>
</feature>
<evidence type="ECO:0000256" key="5">
    <source>
        <dbReference type="ARBA" id="ARBA00022723"/>
    </source>
</evidence>
<dbReference type="InterPro" id="IPR002173">
    <property type="entry name" value="Carboh/pur_kinase_PfkB_CS"/>
</dbReference>
<keyword evidence="11 12" id="KW-0119">Carbohydrate metabolism</keyword>
<proteinExistence type="inferred from homology"/>
<evidence type="ECO:0000256" key="6">
    <source>
        <dbReference type="ARBA" id="ARBA00022741"/>
    </source>
</evidence>
<name>E8RUS6_ASTEC</name>
<dbReference type="STRING" id="573065.Astex_2475"/>
<dbReference type="Proteomes" id="UP000001492">
    <property type="component" value="Chromosome 2"/>
</dbReference>
<comment type="similarity">
    <text evidence="12">Belongs to the carbohydrate kinase PfkB family. Ribokinase subfamily.</text>
</comment>
<dbReference type="SUPFAM" id="SSF53613">
    <property type="entry name" value="Ribokinase-like"/>
    <property type="match status" value="1"/>
</dbReference>
<comment type="catalytic activity">
    <reaction evidence="12">
        <text>D-ribose + ATP = D-ribose 5-phosphate + ADP + H(+)</text>
        <dbReference type="Rhea" id="RHEA:13697"/>
        <dbReference type="ChEBI" id="CHEBI:15378"/>
        <dbReference type="ChEBI" id="CHEBI:30616"/>
        <dbReference type="ChEBI" id="CHEBI:47013"/>
        <dbReference type="ChEBI" id="CHEBI:78346"/>
        <dbReference type="ChEBI" id="CHEBI:456216"/>
        <dbReference type="EC" id="2.7.1.15"/>
    </reaction>
</comment>
<evidence type="ECO:0000256" key="3">
    <source>
        <dbReference type="ARBA" id="ARBA00016943"/>
    </source>
</evidence>
<gene>
    <name evidence="12" type="primary">rbsK</name>
    <name evidence="14" type="ordered locus">Astex_2475</name>
</gene>
<feature type="binding site" evidence="12">
    <location>
        <begin position="14"/>
        <end position="16"/>
    </location>
    <ligand>
        <name>substrate</name>
    </ligand>
</feature>
<evidence type="ECO:0000256" key="7">
    <source>
        <dbReference type="ARBA" id="ARBA00022777"/>
    </source>
</evidence>
<comment type="similarity">
    <text evidence="1">Belongs to the carbohydrate kinase pfkB family.</text>
</comment>
<evidence type="ECO:0000256" key="8">
    <source>
        <dbReference type="ARBA" id="ARBA00022840"/>
    </source>
</evidence>
<dbReference type="RefSeq" id="WP_013479950.1">
    <property type="nucleotide sequence ID" value="NC_014817.1"/>
</dbReference>
<feature type="binding site" evidence="12">
    <location>
        <position position="285"/>
    </location>
    <ligand>
        <name>K(+)</name>
        <dbReference type="ChEBI" id="CHEBI:29103"/>
    </ligand>
</feature>
<keyword evidence="8 12" id="KW-0067">ATP-binding</keyword>
<dbReference type="InterPro" id="IPR011877">
    <property type="entry name" value="Ribokinase"/>
</dbReference>
<dbReference type="GO" id="GO:0005524">
    <property type="term" value="F:ATP binding"/>
    <property type="evidence" value="ECO:0007669"/>
    <property type="project" value="UniProtKB-UniRule"/>
</dbReference>
<feature type="active site" description="Proton acceptor" evidence="12">
    <location>
        <position position="255"/>
    </location>
</feature>
<keyword evidence="6 12" id="KW-0547">Nucleotide-binding</keyword>
<feature type="binding site" evidence="12">
    <location>
        <begin position="254"/>
        <end position="255"/>
    </location>
    <ligand>
        <name>ATP</name>
        <dbReference type="ChEBI" id="CHEBI:30616"/>
    </ligand>
</feature>
<evidence type="ECO:0000313" key="15">
    <source>
        <dbReference type="Proteomes" id="UP000001492"/>
    </source>
</evidence>
<comment type="subcellular location">
    <subcellularLocation>
        <location evidence="12">Cytoplasm</location>
    </subcellularLocation>
</comment>
<evidence type="ECO:0000256" key="9">
    <source>
        <dbReference type="ARBA" id="ARBA00022842"/>
    </source>
</evidence>
<dbReference type="HOGENOM" id="CLU_027634_2_3_5"/>
<evidence type="ECO:0000256" key="1">
    <source>
        <dbReference type="ARBA" id="ARBA00005380"/>
    </source>
</evidence>
<evidence type="ECO:0000259" key="13">
    <source>
        <dbReference type="Pfam" id="PF00294"/>
    </source>
</evidence>
<feature type="domain" description="Carbohydrate kinase PfkB" evidence="13">
    <location>
        <begin position="5"/>
        <end position="293"/>
    </location>
</feature>
<dbReference type="OrthoDB" id="9775849at2"/>
<feature type="binding site" evidence="12">
    <location>
        <position position="255"/>
    </location>
    <ligand>
        <name>substrate</name>
    </ligand>
</feature>
<reference evidence="15" key="1">
    <citation type="submission" date="2010-12" db="EMBL/GenBank/DDBJ databases">
        <title>Complete sequence of chromosome 2 of Asticcacaulis excentricus CB 48.</title>
        <authorList>
            <consortium name="US DOE Joint Genome Institute"/>
            <person name="Lucas S."/>
            <person name="Copeland A."/>
            <person name="Lapidus A."/>
            <person name="Cheng J.-F."/>
            <person name="Bruce D."/>
            <person name="Goodwin L."/>
            <person name="Pitluck S."/>
            <person name="Teshima H."/>
            <person name="Davenport K."/>
            <person name="Detter J.C."/>
            <person name="Han C."/>
            <person name="Tapia R."/>
            <person name="Land M."/>
            <person name="Hauser L."/>
            <person name="Jeffries C."/>
            <person name="Kyrpides N."/>
            <person name="Ivanova N."/>
            <person name="Ovchinnikova G."/>
            <person name="Brun Y.V."/>
            <person name="Woyke T."/>
        </authorList>
    </citation>
    <scope>NUCLEOTIDE SEQUENCE [LARGE SCALE GENOMIC DNA]</scope>
    <source>
        <strain evidence="15">ATCC 15261 / DSM 4724 / KCTC 12464 / NCIMB 9791 / VKM B-1370 / CB 48</strain>
    </source>
</reference>
<dbReference type="GO" id="GO:0004747">
    <property type="term" value="F:ribokinase activity"/>
    <property type="evidence" value="ECO:0007669"/>
    <property type="project" value="UniProtKB-UniRule"/>
</dbReference>
<sequence>MTVSRKIVVVGSLNMDVTLGVNLLPKPNETIMGHETRQAVGGKGLNQAVALARLGCFTAMIGAVGDDVFGAQARQHLIDNRVDVSHVSTLAGLPTGMAHILVARDGQNMITVSPGANAGLTPAAVEAAADLIVEADALVVQLEVPLETVRRALEIARAHSVLTVLNPAPIIPSALSLLPLADVVTPNETELAQLSGIDGLGDAALHAALHSLIKAGAGRALVTLGGRGCAALVDGTLVHLPAYKVSAVDATGAGDVFNGALVSQLAGGAKWLLALRYALAAGALSVSRASADAAPTPAQIDAFMREVA</sequence>
<dbReference type="GO" id="GO:0005829">
    <property type="term" value="C:cytosol"/>
    <property type="evidence" value="ECO:0007669"/>
    <property type="project" value="TreeGrafter"/>
</dbReference>
<dbReference type="PANTHER" id="PTHR10584">
    <property type="entry name" value="SUGAR KINASE"/>
    <property type="match status" value="1"/>
</dbReference>
<dbReference type="InterPro" id="IPR011611">
    <property type="entry name" value="PfkB_dom"/>
</dbReference>
<feature type="binding site" evidence="12">
    <location>
        <begin position="42"/>
        <end position="46"/>
    </location>
    <ligand>
        <name>substrate</name>
    </ligand>
</feature>
<dbReference type="EC" id="2.7.1.15" evidence="2 12"/>
<protein>
    <recommendedName>
        <fullName evidence="3 12">Ribokinase</fullName>
        <shortName evidence="12">RK</shortName>
        <ecNumber evidence="2 12">2.7.1.15</ecNumber>
    </recommendedName>
</protein>
<keyword evidence="15" id="KW-1185">Reference proteome</keyword>
<keyword evidence="12" id="KW-0963">Cytoplasm</keyword>
<keyword evidence="7 12" id="KW-0418">Kinase</keyword>
<feature type="binding site" evidence="12">
    <location>
        <begin position="223"/>
        <end position="228"/>
    </location>
    <ligand>
        <name>ATP</name>
        <dbReference type="ChEBI" id="CHEBI:30616"/>
    </ligand>
</feature>
<dbReference type="HAMAP" id="MF_01987">
    <property type="entry name" value="Ribokinase"/>
    <property type="match status" value="1"/>
</dbReference>
<dbReference type="CDD" id="cd01174">
    <property type="entry name" value="ribokinase"/>
    <property type="match status" value="1"/>
</dbReference>
<comment type="function">
    <text evidence="12">Catalyzes the phosphorylation of ribose at O-5 in a reaction requiring ATP and magnesium. The resulting D-ribose-5-phosphate can then be used either for sythesis of nucleotides, histidine, and tryptophan, or as a component of the pentose phosphate pathway.</text>
</comment>
<comment type="pathway">
    <text evidence="12">Carbohydrate metabolism; D-ribose degradation; D-ribose 5-phosphate from beta-D-ribopyranose: step 2/2.</text>
</comment>
<feature type="binding site" evidence="12">
    <location>
        <position position="143"/>
    </location>
    <ligand>
        <name>substrate</name>
    </ligand>
</feature>
<dbReference type="InterPro" id="IPR029056">
    <property type="entry name" value="Ribokinase-like"/>
</dbReference>
<evidence type="ECO:0000256" key="4">
    <source>
        <dbReference type="ARBA" id="ARBA00022679"/>
    </source>
</evidence>
<comment type="activity regulation">
    <text evidence="12">Activated by a monovalent cation that binds near, but not in, the active site. The most likely occupant of the site in vivo is potassium. Ion binding induces a conformational change that may alter substrate affinity.</text>
</comment>
<evidence type="ECO:0000313" key="14">
    <source>
        <dbReference type="EMBL" id="ADU14126.1"/>
    </source>
</evidence>
<dbReference type="EMBL" id="CP002396">
    <property type="protein sequence ID" value="ADU14126.1"/>
    <property type="molecule type" value="Genomic_DNA"/>
</dbReference>
<keyword evidence="9 12" id="KW-0460">Magnesium</keyword>
<comment type="caution">
    <text evidence="12">Lacks conserved residue(s) required for the propagation of feature annotation.</text>
</comment>
<evidence type="ECO:0000256" key="12">
    <source>
        <dbReference type="HAMAP-Rule" id="MF_01987"/>
    </source>
</evidence>
<dbReference type="InterPro" id="IPR002139">
    <property type="entry name" value="Ribo/fructo_kinase"/>
</dbReference>
<dbReference type="PROSITE" id="PS00583">
    <property type="entry name" value="PFKB_KINASES_1"/>
    <property type="match status" value="1"/>
</dbReference>
<comment type="subunit">
    <text evidence="12">Homodimer.</text>
</comment>
<dbReference type="PRINTS" id="PR00990">
    <property type="entry name" value="RIBOKINASE"/>
</dbReference>
<evidence type="ECO:0000256" key="10">
    <source>
        <dbReference type="ARBA" id="ARBA00022958"/>
    </source>
</evidence>
<dbReference type="KEGG" id="aex:Astex_2475"/>
<evidence type="ECO:0000256" key="2">
    <source>
        <dbReference type="ARBA" id="ARBA00012035"/>
    </source>
</evidence>
<keyword evidence="4 12" id="KW-0808">Transferase</keyword>
<dbReference type="PANTHER" id="PTHR10584:SF166">
    <property type="entry name" value="RIBOKINASE"/>
    <property type="match status" value="1"/>
</dbReference>
<comment type="cofactor">
    <cofactor evidence="12">
        <name>Mg(2+)</name>
        <dbReference type="ChEBI" id="CHEBI:18420"/>
    </cofactor>
    <text evidence="12">Requires a divalent cation, most likely magnesium in vivo, as an electrophilic catalyst to aid phosphoryl group transfer. It is the chelate of the metal and the nucleotide that is the actual substrate.</text>
</comment>
<dbReference type="eggNOG" id="COG0524">
    <property type="taxonomic scope" value="Bacteria"/>
</dbReference>
<keyword evidence="5 12" id="KW-0479">Metal-binding</keyword>
<keyword evidence="10 12" id="KW-0630">Potassium</keyword>
<feature type="binding site" evidence="12">
    <location>
        <position position="251"/>
    </location>
    <ligand>
        <name>K(+)</name>
        <dbReference type="ChEBI" id="CHEBI:29103"/>
    </ligand>
</feature>
<dbReference type="GO" id="GO:0046872">
    <property type="term" value="F:metal ion binding"/>
    <property type="evidence" value="ECO:0007669"/>
    <property type="project" value="UniProtKB-KW"/>
</dbReference>
<organism evidence="14 15">
    <name type="scientific">Asticcacaulis excentricus (strain ATCC 15261 / DSM 4724 / KCTC 12464 / NCIMB 9791 / VKM B-1370 / CB 48)</name>
    <dbReference type="NCBI Taxonomy" id="573065"/>
    <lineage>
        <taxon>Bacteria</taxon>
        <taxon>Pseudomonadati</taxon>
        <taxon>Pseudomonadota</taxon>
        <taxon>Alphaproteobacteria</taxon>
        <taxon>Caulobacterales</taxon>
        <taxon>Caulobacteraceae</taxon>
        <taxon>Asticcacaulis</taxon>
    </lineage>
</organism>
<dbReference type="Pfam" id="PF00294">
    <property type="entry name" value="PfkB"/>
    <property type="match status" value="1"/>
</dbReference>
<dbReference type="GO" id="GO:0019303">
    <property type="term" value="P:D-ribose catabolic process"/>
    <property type="evidence" value="ECO:0007669"/>
    <property type="project" value="UniProtKB-UniRule"/>
</dbReference>
<dbReference type="AlphaFoldDB" id="E8RUS6"/>
<feature type="binding site" evidence="12">
    <location>
        <position position="288"/>
    </location>
    <ligand>
        <name>K(+)</name>
        <dbReference type="ChEBI" id="CHEBI:29103"/>
    </ligand>
</feature>